<dbReference type="SUPFAM" id="SSF158472">
    <property type="entry name" value="HAMP domain-like"/>
    <property type="match status" value="1"/>
</dbReference>
<evidence type="ECO:0000256" key="5">
    <source>
        <dbReference type="ARBA" id="ARBA00023136"/>
    </source>
</evidence>
<keyword evidence="2" id="KW-1003">Cell membrane</keyword>
<accession>A0A7V8NMT9</accession>
<dbReference type="InterPro" id="IPR037522">
    <property type="entry name" value="HD_GYP_dom"/>
</dbReference>
<dbReference type="InterPro" id="IPR006674">
    <property type="entry name" value="HD_domain"/>
</dbReference>
<evidence type="ECO:0000256" key="7">
    <source>
        <dbReference type="SAM" id="Phobius"/>
    </source>
</evidence>
<evidence type="ECO:0000256" key="4">
    <source>
        <dbReference type="ARBA" id="ARBA00022989"/>
    </source>
</evidence>
<dbReference type="CDD" id="cd06225">
    <property type="entry name" value="HAMP"/>
    <property type="match status" value="1"/>
</dbReference>
<dbReference type="AlphaFoldDB" id="A0A7V8NMT9"/>
<dbReference type="EMBL" id="JACDQQ010000431">
    <property type="protein sequence ID" value="MBA0084229.1"/>
    <property type="molecule type" value="Genomic_DNA"/>
</dbReference>
<dbReference type="InterPro" id="IPR003607">
    <property type="entry name" value="HD/PDEase_dom"/>
</dbReference>
<dbReference type="Pfam" id="PF02743">
    <property type="entry name" value="dCache_1"/>
    <property type="match status" value="1"/>
</dbReference>
<keyword evidence="3 7" id="KW-0812">Transmembrane</keyword>
<keyword evidence="5 7" id="KW-0472">Membrane</keyword>
<keyword evidence="6" id="KW-0175">Coiled coil</keyword>
<proteinExistence type="predicted"/>
<dbReference type="SMART" id="SM00304">
    <property type="entry name" value="HAMP"/>
    <property type="match status" value="1"/>
</dbReference>
<feature type="domain" description="HD-GYP" evidence="9">
    <location>
        <begin position="404"/>
        <end position="502"/>
    </location>
</feature>
<dbReference type="Pfam" id="PF01966">
    <property type="entry name" value="HD"/>
    <property type="match status" value="1"/>
</dbReference>
<dbReference type="PROSITE" id="PS50885">
    <property type="entry name" value="HAMP"/>
    <property type="match status" value="1"/>
</dbReference>
<evidence type="ECO:0000259" key="9">
    <source>
        <dbReference type="PROSITE" id="PS51832"/>
    </source>
</evidence>
<dbReference type="CDD" id="cd00077">
    <property type="entry name" value="HDc"/>
    <property type="match status" value="1"/>
</dbReference>
<dbReference type="PROSITE" id="PS51832">
    <property type="entry name" value="HD_GYP"/>
    <property type="match status" value="1"/>
</dbReference>
<dbReference type="PANTHER" id="PTHR43155">
    <property type="entry name" value="CYCLIC DI-GMP PHOSPHODIESTERASE PA4108-RELATED"/>
    <property type="match status" value="1"/>
</dbReference>
<evidence type="ECO:0000256" key="3">
    <source>
        <dbReference type="ARBA" id="ARBA00022692"/>
    </source>
</evidence>
<organism evidence="10 11">
    <name type="scientific">Candidatus Acidiferrum panamense</name>
    <dbReference type="NCBI Taxonomy" id="2741543"/>
    <lineage>
        <taxon>Bacteria</taxon>
        <taxon>Pseudomonadati</taxon>
        <taxon>Acidobacteriota</taxon>
        <taxon>Terriglobia</taxon>
        <taxon>Candidatus Acidiferrales</taxon>
        <taxon>Candidatus Acidiferrum</taxon>
    </lineage>
</organism>
<dbReference type="GO" id="GO:0005886">
    <property type="term" value="C:plasma membrane"/>
    <property type="evidence" value="ECO:0007669"/>
    <property type="project" value="UniProtKB-SubCell"/>
</dbReference>
<gene>
    <name evidence="10" type="ORF">HRJ53_04470</name>
</gene>
<keyword evidence="11" id="KW-1185">Reference proteome</keyword>
<feature type="transmembrane region" description="Helical" evidence="7">
    <location>
        <begin position="22"/>
        <end position="41"/>
    </location>
</feature>
<name>A0A7V8NMT9_9BACT</name>
<dbReference type="PANTHER" id="PTHR43155:SF2">
    <property type="entry name" value="CYCLIC DI-GMP PHOSPHODIESTERASE PA4108"/>
    <property type="match status" value="1"/>
</dbReference>
<feature type="coiled-coil region" evidence="6">
    <location>
        <begin position="376"/>
        <end position="403"/>
    </location>
</feature>
<keyword evidence="4 7" id="KW-1133">Transmembrane helix</keyword>
<evidence type="ECO:0000256" key="2">
    <source>
        <dbReference type="ARBA" id="ARBA00022475"/>
    </source>
</evidence>
<evidence type="ECO:0000256" key="1">
    <source>
        <dbReference type="ARBA" id="ARBA00004651"/>
    </source>
</evidence>
<comment type="caution">
    <text evidence="10">The sequence shown here is derived from an EMBL/GenBank/DDBJ whole genome shotgun (WGS) entry which is preliminary data.</text>
</comment>
<dbReference type="Gene3D" id="1.10.3210.10">
    <property type="entry name" value="Hypothetical protein af1432"/>
    <property type="match status" value="1"/>
</dbReference>
<evidence type="ECO:0000259" key="8">
    <source>
        <dbReference type="PROSITE" id="PS50885"/>
    </source>
</evidence>
<dbReference type="Proteomes" id="UP000567293">
    <property type="component" value="Unassembled WGS sequence"/>
</dbReference>
<feature type="non-terminal residue" evidence="10">
    <location>
        <position position="502"/>
    </location>
</feature>
<dbReference type="CDD" id="cd18774">
    <property type="entry name" value="PDC2_HK_sensor"/>
    <property type="match status" value="1"/>
</dbReference>
<dbReference type="GO" id="GO:0007165">
    <property type="term" value="P:signal transduction"/>
    <property type="evidence" value="ECO:0007669"/>
    <property type="project" value="InterPro"/>
</dbReference>
<dbReference type="SUPFAM" id="SSF109604">
    <property type="entry name" value="HD-domain/PDEase-like"/>
    <property type="match status" value="1"/>
</dbReference>
<evidence type="ECO:0000313" key="11">
    <source>
        <dbReference type="Proteomes" id="UP000567293"/>
    </source>
</evidence>
<feature type="transmembrane region" description="Helical" evidence="7">
    <location>
        <begin position="323"/>
        <end position="342"/>
    </location>
</feature>
<evidence type="ECO:0000256" key="6">
    <source>
        <dbReference type="SAM" id="Coils"/>
    </source>
</evidence>
<reference evidence="10" key="1">
    <citation type="submission" date="2020-06" db="EMBL/GenBank/DDBJ databases">
        <title>Legume-microbial interactions unlock mineral nutrients during tropical forest succession.</title>
        <authorList>
            <person name="Epihov D.Z."/>
        </authorList>
    </citation>
    <scope>NUCLEOTIDE SEQUENCE [LARGE SCALE GENOMIC DNA]</scope>
    <source>
        <strain evidence="10">Pan2503</strain>
    </source>
</reference>
<dbReference type="Gene3D" id="6.10.340.10">
    <property type="match status" value="1"/>
</dbReference>
<sequence>MPPTAQSLWTLWKRLRAGHVRILWLVLGALLMVSVLPLGLYHRLVLQLSQDKLVDTERVQQTDLVRSLAQEIQHFESNLTEQLLSERQILDLTGLIENVEDPAAEPKVTHLLENFVESNPNTFIYLTAVGKSGRGTGASQGNFRAEQDPFVAKALQRAFVTCLQSQQLQVAKFRSDPLALAPGNRPAFVVAVPLKDMSDNFTGMLAAVVSLDAILRRLQDASVRGRSVFIVDHNGRIVAHHDSKNFVPGADARDNALVAQVRALPQDLRNTETKRFRETVKKRSVEMIGTYSTFPELNWAVIAQRSLDAAESDTGVDELNRQALVFASIVVLAAIVVGYFFAVGISGPIRGLAASTRAISRGEFHQRSVARGALEISELAENFNKMAADIEEFIEKLKEAAEENRELFIGSIRMLAAAIDEKDPYTRGHSGRVAKYSTVIAQEMGMSAEELDQLKISALLHDVGKIGVDDRVLKKPGSLTTEEFELMKQHTVKGANIMRPVS</sequence>
<dbReference type="InterPro" id="IPR033479">
    <property type="entry name" value="dCache_1"/>
</dbReference>
<protein>
    <submittedName>
        <fullName evidence="10">HD domain-containing protein</fullName>
    </submittedName>
</protein>
<dbReference type="Pfam" id="PF00672">
    <property type="entry name" value="HAMP"/>
    <property type="match status" value="1"/>
</dbReference>
<comment type="subcellular location">
    <subcellularLocation>
        <location evidence="1">Cell membrane</location>
        <topology evidence="1">Multi-pass membrane protein</topology>
    </subcellularLocation>
</comment>
<dbReference type="InterPro" id="IPR003660">
    <property type="entry name" value="HAMP_dom"/>
</dbReference>
<dbReference type="Gene3D" id="3.30.450.20">
    <property type="entry name" value="PAS domain"/>
    <property type="match status" value="1"/>
</dbReference>
<feature type="domain" description="HAMP" evidence="8">
    <location>
        <begin position="343"/>
        <end position="395"/>
    </location>
</feature>
<evidence type="ECO:0000313" key="10">
    <source>
        <dbReference type="EMBL" id="MBA0084229.1"/>
    </source>
</evidence>